<dbReference type="SUPFAM" id="SSF56672">
    <property type="entry name" value="DNA/RNA polymerases"/>
    <property type="match status" value="1"/>
</dbReference>
<sequence>MHTRASNSELVEPVPEPECTLNRRLHRRNRRVPFEQRNEPPAQPKVVYASILDINHFCLFFDILENYNPMWAADRVVALTTGFAITIPETTNEFAIKRHIHECLEIDDEDQESTPQPKPKDPKPVKETLIPKPYKPKIPYPQRLRKEKIKARIDVIDEILEEDFNVLLDKESVEVFKDDFFILGSSFDHCLNNLNKTLQHYKDANLVLNWEKCHFMVKEGIVLGQKVSGAGLEVDIAKIDRSLEEALNKTLIMKGEEDRRDEDGDGGVSELVV</sequence>
<accession>A0A699HI36</accession>
<name>A0A699HI36_TANCI</name>
<dbReference type="InterPro" id="IPR043502">
    <property type="entry name" value="DNA/RNA_pol_sf"/>
</dbReference>
<protein>
    <submittedName>
        <fullName evidence="2">Reverse transcriptase domain-containing protein</fullName>
    </submittedName>
</protein>
<dbReference type="AlphaFoldDB" id="A0A699HI36"/>
<dbReference type="InterPro" id="IPR043128">
    <property type="entry name" value="Rev_trsase/Diguanyl_cyclase"/>
</dbReference>
<dbReference type="EMBL" id="BKCJ010164646">
    <property type="protein sequence ID" value="GEY26742.1"/>
    <property type="molecule type" value="Genomic_DNA"/>
</dbReference>
<evidence type="ECO:0000256" key="1">
    <source>
        <dbReference type="SAM" id="MobiDB-lite"/>
    </source>
</evidence>
<keyword evidence="2" id="KW-0548">Nucleotidyltransferase</keyword>
<reference evidence="2" key="1">
    <citation type="journal article" date="2019" name="Sci. Rep.">
        <title>Draft genome of Tanacetum cinerariifolium, the natural source of mosquito coil.</title>
        <authorList>
            <person name="Yamashiro T."/>
            <person name="Shiraishi A."/>
            <person name="Satake H."/>
            <person name="Nakayama K."/>
        </authorList>
    </citation>
    <scope>NUCLEOTIDE SEQUENCE</scope>
</reference>
<keyword evidence="2" id="KW-0808">Transferase</keyword>
<dbReference type="GO" id="GO:0003964">
    <property type="term" value="F:RNA-directed DNA polymerase activity"/>
    <property type="evidence" value="ECO:0007669"/>
    <property type="project" value="UniProtKB-KW"/>
</dbReference>
<evidence type="ECO:0000313" key="2">
    <source>
        <dbReference type="EMBL" id="GEY26742.1"/>
    </source>
</evidence>
<proteinExistence type="predicted"/>
<keyword evidence="2" id="KW-0695">RNA-directed DNA polymerase</keyword>
<dbReference type="Gene3D" id="3.30.70.270">
    <property type="match status" value="1"/>
</dbReference>
<organism evidence="2">
    <name type="scientific">Tanacetum cinerariifolium</name>
    <name type="common">Dalmatian daisy</name>
    <name type="synonym">Chrysanthemum cinerariifolium</name>
    <dbReference type="NCBI Taxonomy" id="118510"/>
    <lineage>
        <taxon>Eukaryota</taxon>
        <taxon>Viridiplantae</taxon>
        <taxon>Streptophyta</taxon>
        <taxon>Embryophyta</taxon>
        <taxon>Tracheophyta</taxon>
        <taxon>Spermatophyta</taxon>
        <taxon>Magnoliopsida</taxon>
        <taxon>eudicotyledons</taxon>
        <taxon>Gunneridae</taxon>
        <taxon>Pentapetalae</taxon>
        <taxon>asterids</taxon>
        <taxon>campanulids</taxon>
        <taxon>Asterales</taxon>
        <taxon>Asteraceae</taxon>
        <taxon>Asteroideae</taxon>
        <taxon>Anthemideae</taxon>
        <taxon>Anthemidinae</taxon>
        <taxon>Tanacetum</taxon>
    </lineage>
</organism>
<comment type="caution">
    <text evidence="2">The sequence shown here is derived from an EMBL/GenBank/DDBJ whole genome shotgun (WGS) entry which is preliminary data.</text>
</comment>
<gene>
    <name evidence="2" type="ORF">Tci_398716</name>
</gene>
<feature type="region of interest" description="Disordered" evidence="1">
    <location>
        <begin position="108"/>
        <end position="129"/>
    </location>
</feature>